<protein>
    <recommendedName>
        <fullName evidence="2">RNase H type-1 domain-containing protein</fullName>
    </recommendedName>
</protein>
<evidence type="ECO:0008006" key="2">
    <source>
        <dbReference type="Google" id="ProtNLM"/>
    </source>
</evidence>
<reference evidence="1" key="2">
    <citation type="journal article" date="2024" name="Plant">
        <title>Genomic evolution and insights into agronomic trait innovations of Sesamum species.</title>
        <authorList>
            <person name="Miao H."/>
            <person name="Wang L."/>
            <person name="Qu L."/>
            <person name="Liu H."/>
            <person name="Sun Y."/>
            <person name="Le M."/>
            <person name="Wang Q."/>
            <person name="Wei S."/>
            <person name="Zheng Y."/>
            <person name="Lin W."/>
            <person name="Duan Y."/>
            <person name="Cao H."/>
            <person name="Xiong S."/>
            <person name="Wang X."/>
            <person name="Wei L."/>
            <person name="Li C."/>
            <person name="Ma Q."/>
            <person name="Ju M."/>
            <person name="Zhao R."/>
            <person name="Li G."/>
            <person name="Mu C."/>
            <person name="Tian Q."/>
            <person name="Mei H."/>
            <person name="Zhang T."/>
            <person name="Gao T."/>
            <person name="Zhang H."/>
        </authorList>
    </citation>
    <scope>NUCLEOTIDE SEQUENCE</scope>
    <source>
        <strain evidence="1">G02</strain>
    </source>
</reference>
<dbReference type="PANTHER" id="PTHR48475:SF2">
    <property type="entry name" value="RIBONUCLEASE H"/>
    <property type="match status" value="1"/>
</dbReference>
<proteinExistence type="predicted"/>
<dbReference type="AlphaFoldDB" id="A0AAW2QEP7"/>
<gene>
    <name evidence="1" type="ORF">Sradi_3503200</name>
</gene>
<dbReference type="PANTHER" id="PTHR48475">
    <property type="entry name" value="RIBONUCLEASE H"/>
    <property type="match status" value="1"/>
</dbReference>
<sequence length="97" mass="10892">MTIPDASGRLVKWAVELGEHDIEYQWRTAMKPQVLADFIVEFSGEQVQEKTGWWLLHVDRSSNANNVGAGILLQGPNEVELEVINNEAEYEALILGL</sequence>
<accession>A0AAW2QEP7</accession>
<organism evidence="1">
    <name type="scientific">Sesamum radiatum</name>
    <name type="common">Black benniseed</name>
    <dbReference type="NCBI Taxonomy" id="300843"/>
    <lineage>
        <taxon>Eukaryota</taxon>
        <taxon>Viridiplantae</taxon>
        <taxon>Streptophyta</taxon>
        <taxon>Embryophyta</taxon>
        <taxon>Tracheophyta</taxon>
        <taxon>Spermatophyta</taxon>
        <taxon>Magnoliopsida</taxon>
        <taxon>eudicotyledons</taxon>
        <taxon>Gunneridae</taxon>
        <taxon>Pentapetalae</taxon>
        <taxon>asterids</taxon>
        <taxon>lamiids</taxon>
        <taxon>Lamiales</taxon>
        <taxon>Pedaliaceae</taxon>
        <taxon>Sesamum</taxon>
    </lineage>
</organism>
<name>A0AAW2QEP7_SESRA</name>
<evidence type="ECO:0000313" key="1">
    <source>
        <dbReference type="EMBL" id="KAL0366131.1"/>
    </source>
</evidence>
<dbReference type="EMBL" id="JACGWJ010000015">
    <property type="protein sequence ID" value="KAL0366131.1"/>
    <property type="molecule type" value="Genomic_DNA"/>
</dbReference>
<reference evidence="1" key="1">
    <citation type="submission" date="2020-06" db="EMBL/GenBank/DDBJ databases">
        <authorList>
            <person name="Li T."/>
            <person name="Hu X."/>
            <person name="Zhang T."/>
            <person name="Song X."/>
            <person name="Zhang H."/>
            <person name="Dai N."/>
            <person name="Sheng W."/>
            <person name="Hou X."/>
            <person name="Wei L."/>
        </authorList>
    </citation>
    <scope>NUCLEOTIDE SEQUENCE</scope>
    <source>
        <strain evidence="1">G02</strain>
        <tissue evidence="1">Leaf</tissue>
    </source>
</reference>
<comment type="caution">
    <text evidence="1">The sequence shown here is derived from an EMBL/GenBank/DDBJ whole genome shotgun (WGS) entry which is preliminary data.</text>
</comment>